<protein>
    <submittedName>
        <fullName evidence="1">Uncharacterized protein</fullName>
    </submittedName>
</protein>
<gene>
    <name evidence="1" type="ORF">WR25_15582</name>
</gene>
<evidence type="ECO:0000313" key="1">
    <source>
        <dbReference type="EMBL" id="PAV83239.1"/>
    </source>
</evidence>
<dbReference type="Proteomes" id="UP000218231">
    <property type="component" value="Unassembled WGS sequence"/>
</dbReference>
<dbReference type="EMBL" id="LIAE01006976">
    <property type="protein sequence ID" value="PAV83239.1"/>
    <property type="molecule type" value="Genomic_DNA"/>
</dbReference>
<accession>A0A2A2LAM3</accession>
<keyword evidence="2" id="KW-1185">Reference proteome</keyword>
<proteinExistence type="predicted"/>
<comment type="caution">
    <text evidence="1">The sequence shown here is derived from an EMBL/GenBank/DDBJ whole genome shotgun (WGS) entry which is preliminary data.</text>
</comment>
<organism evidence="1 2">
    <name type="scientific">Diploscapter pachys</name>
    <dbReference type="NCBI Taxonomy" id="2018661"/>
    <lineage>
        <taxon>Eukaryota</taxon>
        <taxon>Metazoa</taxon>
        <taxon>Ecdysozoa</taxon>
        <taxon>Nematoda</taxon>
        <taxon>Chromadorea</taxon>
        <taxon>Rhabditida</taxon>
        <taxon>Rhabditina</taxon>
        <taxon>Rhabditomorpha</taxon>
        <taxon>Rhabditoidea</taxon>
        <taxon>Rhabditidae</taxon>
        <taxon>Diploscapter</taxon>
    </lineage>
</organism>
<evidence type="ECO:0000313" key="2">
    <source>
        <dbReference type="Proteomes" id="UP000218231"/>
    </source>
</evidence>
<sequence>MIWFYYLSSRIPSLLLRFSDQSPVGCGFSAVRCDCGHRAVRAPKAAGLEGSRGEALGEVRSAKRGRGEERKGPMRAAYAQCNGI</sequence>
<reference evidence="1 2" key="1">
    <citation type="journal article" date="2017" name="Curr. Biol.">
        <title>Genome architecture and evolution of a unichromosomal asexual nematode.</title>
        <authorList>
            <person name="Fradin H."/>
            <person name="Zegar C."/>
            <person name="Gutwein M."/>
            <person name="Lucas J."/>
            <person name="Kovtun M."/>
            <person name="Corcoran D."/>
            <person name="Baugh L.R."/>
            <person name="Kiontke K."/>
            <person name="Gunsalus K."/>
            <person name="Fitch D.H."/>
            <person name="Piano F."/>
        </authorList>
    </citation>
    <scope>NUCLEOTIDE SEQUENCE [LARGE SCALE GENOMIC DNA]</scope>
    <source>
        <strain evidence="1">PF1309</strain>
    </source>
</reference>
<name>A0A2A2LAM3_9BILA</name>
<dbReference type="AlphaFoldDB" id="A0A2A2LAM3"/>